<feature type="domain" description="NADP-dependent oxidoreductase" evidence="10">
    <location>
        <begin position="271"/>
        <end position="516"/>
    </location>
</feature>
<dbReference type="GO" id="GO:0016616">
    <property type="term" value="F:oxidoreductase activity, acting on the CH-OH group of donors, NAD or NADP as acceptor"/>
    <property type="evidence" value="ECO:0007669"/>
    <property type="project" value="UniProtKB-ARBA"/>
</dbReference>
<sequence length="539" mass="58693">MQQLAPNQQLQQLVNTVLTQVQDAGKAGIAAVIGVLVAFWSASGYTAAFMRASNAVYDVPEGRPVWKTLPIRVGVTAVVGLVLVTSAAIVILTGDLARIVGDKIGLGSAAVTTWNIAKWPVLLVLISLMFAILYWASPNAKTGGFRWVSPGGLFAVLLWLVASAAFALYLANFANYNKTYGTLGGVIAFLVWMWISNIAILLGAELDAELQRGRAIAAGHDPADEPFLQLRDDRKIKPGSEQGLQSRSPMTTTITLNNGVTMPALGLGVFQTPPEQTVAAVQTALEVGYRHIDTAAAYGNEREVGEAIRRSGIDRDDIFIETKVWVTDYGYDQTLHAFDKSARKLGVDRIDLLILHQALPAHFDRTVAAYQALEKLLADGKVRAIGVSNFLPIRLDELTARTDIVPAVNQIELHPYNIRPQSQAANAKHGILTQAWAPIGGIRHYSGSPQTPLTDPVITAIGDQYGKTTAQVMLRWHLQQSRSAIPKSVRAERITENFDVFDFHLTDDELARIDALHIGDTMNPDEMDFLSFDITVPEA</sequence>
<dbReference type="InterPro" id="IPR020471">
    <property type="entry name" value="AKR"/>
</dbReference>
<dbReference type="InterPro" id="IPR023210">
    <property type="entry name" value="NADP_OxRdtase_dom"/>
</dbReference>
<dbReference type="Pfam" id="PF00248">
    <property type="entry name" value="Aldo_ket_red"/>
    <property type="match status" value="1"/>
</dbReference>
<keyword evidence="12" id="KW-1185">Reference proteome</keyword>
<dbReference type="PANTHER" id="PTHR43827">
    <property type="entry name" value="2,5-DIKETO-D-GLUCONIC ACID REDUCTASE"/>
    <property type="match status" value="1"/>
</dbReference>
<dbReference type="SUPFAM" id="SSF51430">
    <property type="entry name" value="NAD(P)-linked oxidoreductase"/>
    <property type="match status" value="1"/>
</dbReference>
<reference evidence="11 12" key="1">
    <citation type="submission" date="2020-08" db="EMBL/GenBank/DDBJ databases">
        <title>Sequencing the genomes of 1000 actinobacteria strains.</title>
        <authorList>
            <person name="Klenk H.-P."/>
        </authorList>
    </citation>
    <scope>NUCLEOTIDE SEQUENCE [LARGE SCALE GENOMIC DNA]</scope>
    <source>
        <strain evidence="11 12">DSM 45809</strain>
    </source>
</reference>
<dbReference type="Pfam" id="PF03631">
    <property type="entry name" value="Virul_fac_BrkB"/>
    <property type="match status" value="1"/>
</dbReference>
<keyword evidence="8 9" id="KW-0472">Membrane</keyword>
<proteinExistence type="inferred from homology"/>
<gene>
    <name evidence="11" type="ORF">BJY16_007489</name>
</gene>
<dbReference type="InterPro" id="IPR036812">
    <property type="entry name" value="NAD(P)_OxRdtase_dom_sf"/>
</dbReference>
<dbReference type="Gene3D" id="3.20.20.100">
    <property type="entry name" value="NADP-dependent oxidoreductase domain"/>
    <property type="match status" value="1"/>
</dbReference>
<keyword evidence="5" id="KW-0521">NADP</keyword>
<feature type="transmembrane region" description="Helical" evidence="9">
    <location>
        <begin position="116"/>
        <end position="135"/>
    </location>
</feature>
<evidence type="ECO:0000256" key="8">
    <source>
        <dbReference type="ARBA" id="ARBA00023136"/>
    </source>
</evidence>
<evidence type="ECO:0000259" key="10">
    <source>
        <dbReference type="Pfam" id="PF00248"/>
    </source>
</evidence>
<keyword evidence="7" id="KW-0560">Oxidoreductase</keyword>
<dbReference type="NCBIfam" id="TIGR00765">
    <property type="entry name" value="yihY_not_rbn"/>
    <property type="match status" value="1"/>
</dbReference>
<comment type="similarity">
    <text evidence="2">Belongs to the aldo/keto reductase family.</text>
</comment>
<evidence type="ECO:0000256" key="5">
    <source>
        <dbReference type="ARBA" id="ARBA00022857"/>
    </source>
</evidence>
<evidence type="ECO:0000256" key="7">
    <source>
        <dbReference type="ARBA" id="ARBA00023002"/>
    </source>
</evidence>
<dbReference type="InterPro" id="IPR018170">
    <property type="entry name" value="Aldo/ket_reductase_CS"/>
</dbReference>
<dbReference type="PANTHER" id="PTHR43827:SF3">
    <property type="entry name" value="NADP-DEPENDENT OXIDOREDUCTASE DOMAIN-CONTAINING PROTEIN"/>
    <property type="match status" value="1"/>
</dbReference>
<keyword evidence="4 9" id="KW-0812">Transmembrane</keyword>
<evidence type="ECO:0000256" key="1">
    <source>
        <dbReference type="ARBA" id="ARBA00004651"/>
    </source>
</evidence>
<name>A0A7W7MBP7_9ACTN</name>
<dbReference type="FunFam" id="3.20.20.100:FF:000015">
    <property type="entry name" value="Oxidoreductase, aldo/keto reductase family"/>
    <property type="match status" value="1"/>
</dbReference>
<comment type="caution">
    <text evidence="11">The sequence shown here is derived from an EMBL/GenBank/DDBJ whole genome shotgun (WGS) entry which is preliminary data.</text>
</comment>
<organism evidence="11 12">
    <name type="scientific">Actinoplanes octamycinicus</name>
    <dbReference type="NCBI Taxonomy" id="135948"/>
    <lineage>
        <taxon>Bacteria</taxon>
        <taxon>Bacillati</taxon>
        <taxon>Actinomycetota</taxon>
        <taxon>Actinomycetes</taxon>
        <taxon>Micromonosporales</taxon>
        <taxon>Micromonosporaceae</taxon>
        <taxon>Actinoplanes</taxon>
    </lineage>
</organism>
<keyword evidence="6 9" id="KW-1133">Transmembrane helix</keyword>
<dbReference type="PROSITE" id="PS00062">
    <property type="entry name" value="ALDOKETO_REDUCTASE_2"/>
    <property type="match status" value="1"/>
</dbReference>
<comment type="subcellular location">
    <subcellularLocation>
        <location evidence="1">Cell membrane</location>
        <topology evidence="1">Multi-pass membrane protein</topology>
    </subcellularLocation>
</comment>
<feature type="transmembrane region" description="Helical" evidence="9">
    <location>
        <begin position="27"/>
        <end position="48"/>
    </location>
</feature>
<keyword evidence="3" id="KW-1003">Cell membrane</keyword>
<accession>A0A7W7MBP7</accession>
<dbReference type="Proteomes" id="UP000546162">
    <property type="component" value="Unassembled WGS sequence"/>
</dbReference>
<evidence type="ECO:0000313" key="12">
    <source>
        <dbReference type="Proteomes" id="UP000546162"/>
    </source>
</evidence>
<evidence type="ECO:0000256" key="6">
    <source>
        <dbReference type="ARBA" id="ARBA00022989"/>
    </source>
</evidence>
<dbReference type="PRINTS" id="PR00069">
    <property type="entry name" value="ALDKETRDTASE"/>
</dbReference>
<protein>
    <submittedName>
        <fullName evidence="11">YihY family inner membrane protein</fullName>
    </submittedName>
</protein>
<feature type="transmembrane region" description="Helical" evidence="9">
    <location>
        <begin position="147"/>
        <end position="171"/>
    </location>
</feature>
<dbReference type="EMBL" id="JACHNB010000001">
    <property type="protein sequence ID" value="MBB4744030.1"/>
    <property type="molecule type" value="Genomic_DNA"/>
</dbReference>
<feature type="transmembrane region" description="Helical" evidence="9">
    <location>
        <begin position="69"/>
        <end position="92"/>
    </location>
</feature>
<dbReference type="GO" id="GO:0005886">
    <property type="term" value="C:plasma membrane"/>
    <property type="evidence" value="ECO:0007669"/>
    <property type="project" value="UniProtKB-SubCell"/>
</dbReference>
<dbReference type="PROSITE" id="PS00798">
    <property type="entry name" value="ALDOKETO_REDUCTASE_1"/>
    <property type="match status" value="1"/>
</dbReference>
<evidence type="ECO:0000256" key="9">
    <source>
        <dbReference type="SAM" id="Phobius"/>
    </source>
</evidence>
<feature type="transmembrane region" description="Helical" evidence="9">
    <location>
        <begin position="183"/>
        <end position="204"/>
    </location>
</feature>
<evidence type="ECO:0000313" key="11">
    <source>
        <dbReference type="EMBL" id="MBB4744030.1"/>
    </source>
</evidence>
<evidence type="ECO:0000256" key="2">
    <source>
        <dbReference type="ARBA" id="ARBA00007905"/>
    </source>
</evidence>
<evidence type="ECO:0000256" key="3">
    <source>
        <dbReference type="ARBA" id="ARBA00022475"/>
    </source>
</evidence>
<evidence type="ECO:0000256" key="4">
    <source>
        <dbReference type="ARBA" id="ARBA00022692"/>
    </source>
</evidence>
<dbReference type="AlphaFoldDB" id="A0A7W7MBP7"/>
<dbReference type="InterPro" id="IPR017039">
    <property type="entry name" value="Virul_fac_BrkB"/>
</dbReference>